<dbReference type="Proteomes" id="UP000184301">
    <property type="component" value="Unassembled WGS sequence"/>
</dbReference>
<dbReference type="EMBL" id="FQZY01000048">
    <property type="protein sequence ID" value="SHK42232.1"/>
    <property type="molecule type" value="Genomic_DNA"/>
</dbReference>
<keyword evidence="4" id="KW-1185">Reference proteome</keyword>
<dbReference type="Pfam" id="PF01558">
    <property type="entry name" value="POR"/>
    <property type="match status" value="1"/>
</dbReference>
<dbReference type="OrthoDB" id="9789125at2"/>
<dbReference type="InterPro" id="IPR002869">
    <property type="entry name" value="Pyrv_flavodox_OxRed_cen"/>
</dbReference>
<dbReference type="Gene3D" id="3.40.920.10">
    <property type="entry name" value="Pyruvate-ferredoxin oxidoreductase, PFOR, domain III"/>
    <property type="match status" value="1"/>
</dbReference>
<organism evidence="3 4">
    <name type="scientific">Hespellia stercorisuis DSM 15480</name>
    <dbReference type="NCBI Taxonomy" id="1121950"/>
    <lineage>
        <taxon>Bacteria</taxon>
        <taxon>Bacillati</taxon>
        <taxon>Bacillota</taxon>
        <taxon>Clostridia</taxon>
        <taxon>Lachnospirales</taxon>
        <taxon>Lachnospiraceae</taxon>
        <taxon>Hespellia</taxon>
    </lineage>
</organism>
<sequence>MNKNCLLCGVGGQGVVLASKLIAYAAMEKGQQVRASETIGMAQRGGSVVSHVRMGEEIHSPLIPHGSADVIIAFEPAEAVRALPYLKADGQVIVNKKAVKPTTSTLSGQVYEGTEMIEYLKKTVQNLVVVDGDAICESAGSARVLNVALLGAAVASGALDVTLEEMETAIRANGKEQFFVMNKQALELGAKER</sequence>
<dbReference type="AlphaFoldDB" id="A0A1M6SBS1"/>
<proteinExistence type="predicted"/>
<evidence type="ECO:0000313" key="4">
    <source>
        <dbReference type="Proteomes" id="UP000184301"/>
    </source>
</evidence>
<keyword evidence="3" id="KW-0670">Pyruvate</keyword>
<dbReference type="STRING" id="1121950.SAMN02745243_02912"/>
<keyword evidence="1" id="KW-0560">Oxidoreductase</keyword>
<name>A0A1M6SBS1_9FIRM</name>
<protein>
    <submittedName>
        <fullName evidence="3">Indolepyruvate ferredoxin oxidoreductase beta subunit</fullName>
    </submittedName>
</protein>
<gene>
    <name evidence="3" type="ORF">SAMN02745243_02912</name>
</gene>
<dbReference type="InterPro" id="IPR052198">
    <property type="entry name" value="IorB_Oxidoreductase"/>
</dbReference>
<evidence type="ECO:0000313" key="3">
    <source>
        <dbReference type="EMBL" id="SHK42232.1"/>
    </source>
</evidence>
<reference evidence="3 4" key="1">
    <citation type="submission" date="2016-11" db="EMBL/GenBank/DDBJ databases">
        <authorList>
            <person name="Jaros S."/>
            <person name="Januszkiewicz K."/>
            <person name="Wedrychowicz H."/>
        </authorList>
    </citation>
    <scope>NUCLEOTIDE SEQUENCE [LARGE SCALE GENOMIC DNA]</scope>
    <source>
        <strain evidence="3 4">DSM 15480</strain>
    </source>
</reference>
<evidence type="ECO:0000259" key="2">
    <source>
        <dbReference type="Pfam" id="PF01558"/>
    </source>
</evidence>
<dbReference type="PANTHER" id="PTHR43854:SF1">
    <property type="entry name" value="INDOLEPYRUVATE OXIDOREDUCTASE SUBUNIT IORB"/>
    <property type="match status" value="1"/>
</dbReference>
<evidence type="ECO:0000256" key="1">
    <source>
        <dbReference type="ARBA" id="ARBA00023002"/>
    </source>
</evidence>
<accession>A0A1M6SBS1</accession>
<dbReference type="GO" id="GO:0016903">
    <property type="term" value="F:oxidoreductase activity, acting on the aldehyde or oxo group of donors"/>
    <property type="evidence" value="ECO:0007669"/>
    <property type="project" value="InterPro"/>
</dbReference>
<feature type="domain" description="Pyruvate/ketoisovalerate oxidoreductase catalytic" evidence="2">
    <location>
        <begin position="11"/>
        <end position="190"/>
    </location>
</feature>
<dbReference type="PANTHER" id="PTHR43854">
    <property type="entry name" value="INDOLEPYRUVATE OXIDOREDUCTASE SUBUNIT IORB"/>
    <property type="match status" value="1"/>
</dbReference>
<dbReference type="SUPFAM" id="SSF53323">
    <property type="entry name" value="Pyruvate-ferredoxin oxidoreductase, PFOR, domain III"/>
    <property type="match status" value="1"/>
</dbReference>
<dbReference type="RefSeq" id="WP_073111742.1">
    <property type="nucleotide sequence ID" value="NZ_FQZY01000048.1"/>
</dbReference>
<dbReference type="InterPro" id="IPR019752">
    <property type="entry name" value="Pyrv/ketoisovalerate_OxRed_cat"/>
</dbReference>